<accession>A0A2Z2MFK6</accession>
<dbReference type="InterPro" id="IPR015991">
    <property type="entry name" value="TatD/YcfH-like"/>
</dbReference>
<dbReference type="Proteomes" id="UP000250179">
    <property type="component" value="Chromosome"/>
</dbReference>
<feature type="binding site" evidence="4">
    <location>
        <position position="93"/>
    </location>
    <ligand>
        <name>a divalent metal cation</name>
        <dbReference type="ChEBI" id="CHEBI:60240"/>
        <label>1</label>
    </ligand>
</feature>
<evidence type="ECO:0000256" key="2">
    <source>
        <dbReference type="ARBA" id="ARBA00022723"/>
    </source>
</evidence>
<dbReference type="InterPro" id="IPR001130">
    <property type="entry name" value="TatD-like"/>
</dbReference>
<evidence type="ECO:0000313" key="6">
    <source>
        <dbReference type="Proteomes" id="UP000250179"/>
    </source>
</evidence>
<evidence type="ECO:0000313" key="5">
    <source>
        <dbReference type="EMBL" id="ASJ02684.1"/>
    </source>
</evidence>
<name>A0A2Z2MFK6_THEPR</name>
<keyword evidence="6" id="KW-1185">Reference proteome</keyword>
<comment type="similarity">
    <text evidence="1">Belongs to the metallo-dependent hydrolases superfamily. TatD-type hydrolase family.</text>
</comment>
<dbReference type="CDD" id="cd01310">
    <property type="entry name" value="TatD_DNAse"/>
    <property type="match status" value="1"/>
</dbReference>
<dbReference type="RefSeq" id="WP_088857943.1">
    <property type="nucleotide sequence ID" value="NZ_CP014862.1"/>
</dbReference>
<feature type="binding site" evidence="4">
    <location>
        <position position="7"/>
    </location>
    <ligand>
        <name>a divalent metal cation</name>
        <dbReference type="ChEBI" id="CHEBI:60240"/>
        <label>1</label>
    </ligand>
</feature>
<reference evidence="5 6" key="1">
    <citation type="submission" date="2016-03" db="EMBL/GenBank/DDBJ databases">
        <title>Complete genome sequence of Thermococcus profundus strain DT5432.</title>
        <authorList>
            <person name="Oger P.M."/>
        </authorList>
    </citation>
    <scope>NUCLEOTIDE SEQUENCE [LARGE SCALE GENOMIC DNA]</scope>
    <source>
        <strain evidence="5 6">DT 5432</strain>
    </source>
</reference>
<dbReference type="Pfam" id="PF01026">
    <property type="entry name" value="TatD_DNase"/>
    <property type="match status" value="1"/>
</dbReference>
<dbReference type="KEGG" id="tprf:A3L09_05150"/>
<dbReference type="PANTHER" id="PTHR46317:SF1">
    <property type="entry name" value="HYDROLASE, TATD FAMILY"/>
    <property type="match status" value="1"/>
</dbReference>
<dbReference type="PANTHER" id="PTHR46317">
    <property type="entry name" value="HYDROLASE OF PHP SUPERFAMILY-RELATED PROTEIN"/>
    <property type="match status" value="1"/>
</dbReference>
<dbReference type="InterPro" id="IPR032466">
    <property type="entry name" value="Metal_Hydrolase"/>
</dbReference>
<evidence type="ECO:0000256" key="3">
    <source>
        <dbReference type="ARBA" id="ARBA00022801"/>
    </source>
</evidence>
<feature type="binding site" evidence="4">
    <location>
        <position position="153"/>
    </location>
    <ligand>
        <name>a divalent metal cation</name>
        <dbReference type="ChEBI" id="CHEBI:60240"/>
        <label>2</label>
    </ligand>
</feature>
<dbReference type="GO" id="GO:0016788">
    <property type="term" value="F:hydrolase activity, acting on ester bonds"/>
    <property type="evidence" value="ECO:0007669"/>
    <property type="project" value="InterPro"/>
</dbReference>
<evidence type="ECO:0000256" key="4">
    <source>
        <dbReference type="PIRSR" id="PIRSR005902-1"/>
    </source>
</evidence>
<dbReference type="AlphaFoldDB" id="A0A2Z2MFK6"/>
<keyword evidence="3" id="KW-0378">Hydrolase</keyword>
<evidence type="ECO:0000256" key="1">
    <source>
        <dbReference type="ARBA" id="ARBA00009275"/>
    </source>
</evidence>
<dbReference type="GO" id="GO:0046872">
    <property type="term" value="F:metal ion binding"/>
    <property type="evidence" value="ECO:0007669"/>
    <property type="project" value="UniProtKB-KW"/>
</dbReference>
<feature type="binding site" evidence="4">
    <location>
        <position position="5"/>
    </location>
    <ligand>
        <name>a divalent metal cation</name>
        <dbReference type="ChEBI" id="CHEBI:60240"/>
        <label>1</label>
    </ligand>
</feature>
<proteinExistence type="inferred from homology"/>
<dbReference type="NCBIfam" id="TIGR00010">
    <property type="entry name" value="YchF/TatD family DNA exonuclease"/>
    <property type="match status" value="1"/>
</dbReference>
<dbReference type="GeneID" id="33319779"/>
<feature type="binding site" evidence="4">
    <location>
        <position position="131"/>
    </location>
    <ligand>
        <name>a divalent metal cation</name>
        <dbReference type="ChEBI" id="CHEBI:60240"/>
        <label>2</label>
    </ligand>
</feature>
<dbReference type="PROSITE" id="PS01091">
    <property type="entry name" value="TATD_3"/>
    <property type="match status" value="1"/>
</dbReference>
<dbReference type="Gene3D" id="3.20.20.140">
    <property type="entry name" value="Metal-dependent hydrolases"/>
    <property type="match status" value="1"/>
</dbReference>
<dbReference type="PIRSF" id="PIRSF005902">
    <property type="entry name" value="DNase_TatD"/>
    <property type="match status" value="1"/>
</dbReference>
<dbReference type="InterPro" id="IPR018228">
    <property type="entry name" value="DNase_TatD-rel_CS"/>
</dbReference>
<keyword evidence="2 4" id="KW-0479">Metal-binding</keyword>
<protein>
    <submittedName>
        <fullName evidence="5">Deoxyribonuclease</fullName>
    </submittedName>
</protein>
<dbReference type="OrthoDB" id="26412at2157"/>
<sequence length="254" mass="29373">MIDAHCHIEMFKGRAGEVVEESKKHLNAVVDSITEYRKFHVWKSWDLLKPYFDFVFPTLGYAPNEARRGNWEKVKRVEEFIRDHANDIVAVGEIGLDFYYAKTEEERKNQREIFHHFLNLAAELDKPVVLHARDAEKEVFEAIQKAGVKAYFHSYSGPKELALEIAKEGHIIGINTGIDFIPAVREVAEIIPLESIVVETDAPYMSPYKGEKNYPWNVEYAVRRISEIKGLGFEEVENATERNTVKFFGLRLKE</sequence>
<gene>
    <name evidence="5" type="ORF">A3L09_05150</name>
</gene>
<organism evidence="5 6">
    <name type="scientific">Thermococcus profundus</name>
    <dbReference type="NCBI Taxonomy" id="49899"/>
    <lineage>
        <taxon>Archaea</taxon>
        <taxon>Methanobacteriati</taxon>
        <taxon>Methanobacteriota</taxon>
        <taxon>Thermococci</taxon>
        <taxon>Thermococcales</taxon>
        <taxon>Thermococcaceae</taxon>
        <taxon>Thermococcus</taxon>
    </lineage>
</organism>
<feature type="binding site" evidence="4">
    <location>
        <position position="201"/>
    </location>
    <ligand>
        <name>a divalent metal cation</name>
        <dbReference type="ChEBI" id="CHEBI:60240"/>
        <label>1</label>
    </ligand>
</feature>
<dbReference type="EMBL" id="CP014862">
    <property type="protein sequence ID" value="ASJ02684.1"/>
    <property type="molecule type" value="Genomic_DNA"/>
</dbReference>
<dbReference type="GO" id="GO:0004536">
    <property type="term" value="F:DNA nuclease activity"/>
    <property type="evidence" value="ECO:0007669"/>
    <property type="project" value="InterPro"/>
</dbReference>
<dbReference type="SUPFAM" id="SSF51556">
    <property type="entry name" value="Metallo-dependent hydrolases"/>
    <property type="match status" value="1"/>
</dbReference>